<proteinExistence type="predicted"/>
<comment type="caution">
    <text evidence="1">The sequence shown here is derived from an EMBL/GenBank/DDBJ whole genome shotgun (WGS) entry which is preliminary data.</text>
</comment>
<name>A0ACC3D9W0_9PEZI</name>
<dbReference type="EMBL" id="JAWDJW010006647">
    <property type="protein sequence ID" value="KAK3064004.1"/>
    <property type="molecule type" value="Genomic_DNA"/>
</dbReference>
<dbReference type="Proteomes" id="UP001186974">
    <property type="component" value="Unassembled WGS sequence"/>
</dbReference>
<evidence type="ECO:0000313" key="2">
    <source>
        <dbReference type="Proteomes" id="UP001186974"/>
    </source>
</evidence>
<evidence type="ECO:0000313" key="1">
    <source>
        <dbReference type="EMBL" id="KAK3064004.1"/>
    </source>
</evidence>
<sequence>TGATGLRRHGVQDVDPRVHVGGQAKKAFYVAFCEKAFPSPSTSSTTKPKLTTRVLESTQNLRSRLSTLTPHENIYNIPNILTFSRLLAAPMVGYLILHNHHLYAVSLFIYAGITDLVDGYLARRYSLQTVVGSVVDPMADKLLVTIVVVCLAANGTLPLWLATLMFGRDASLGLAAIYYRYASLPAPKTFTRYWDFSLPSAQVYPTTVSKYNTFLQLCLIGATTALPLVTGQQIMGAVGVEEAVKGLQYVVAATTLWSGASYVFLKDAVKILGEDEELKKKQGFRGRAIIGWSFAGVVGLVGWFWVREGRKDVVEEGSSR</sequence>
<reference evidence="1" key="1">
    <citation type="submission" date="2024-09" db="EMBL/GenBank/DDBJ databases">
        <title>Black Yeasts Isolated from many extreme environments.</title>
        <authorList>
            <person name="Coleine C."/>
            <person name="Stajich J.E."/>
            <person name="Selbmann L."/>
        </authorList>
    </citation>
    <scope>NUCLEOTIDE SEQUENCE</scope>
    <source>
        <strain evidence="1">CCFEE 5737</strain>
    </source>
</reference>
<gene>
    <name evidence="1" type="ORF">LTS18_011015</name>
</gene>
<organism evidence="1 2">
    <name type="scientific">Coniosporium uncinatum</name>
    <dbReference type="NCBI Taxonomy" id="93489"/>
    <lineage>
        <taxon>Eukaryota</taxon>
        <taxon>Fungi</taxon>
        <taxon>Dikarya</taxon>
        <taxon>Ascomycota</taxon>
        <taxon>Pezizomycotina</taxon>
        <taxon>Dothideomycetes</taxon>
        <taxon>Dothideomycetes incertae sedis</taxon>
        <taxon>Coniosporium</taxon>
    </lineage>
</organism>
<accession>A0ACC3D9W0</accession>
<protein>
    <submittedName>
        <fullName evidence="1">Uncharacterized protein</fullName>
    </submittedName>
</protein>
<feature type="non-terminal residue" evidence="1">
    <location>
        <position position="1"/>
    </location>
</feature>
<keyword evidence="2" id="KW-1185">Reference proteome</keyword>